<dbReference type="Gene3D" id="3.40.80.10">
    <property type="entry name" value="Peptidoglycan recognition protein-like"/>
    <property type="match status" value="1"/>
</dbReference>
<keyword evidence="3" id="KW-0677">Repeat</keyword>
<comment type="similarity">
    <text evidence="1">In the N-terminal section; belongs to the N-acetylmuramoyl-L-alanine amidase 2 family.</text>
</comment>
<keyword evidence="10" id="KW-1185">Reference proteome</keyword>
<sequence>MRRSVIIAFIAVLSFLSVPLQFSAHESGSDDHSEEPNKQEIEEGTEVHGIDISELTEEELKYVPESWRDGKIEEDETEHPEAEEHYDPEEDNEKEERNISLQESSYINNYILNNGLSAAQTEYNHLHHLPKFGYRFTGPEGIVAHETANDYSTIDGEISYMSRNYQNAFVHAFVDHERVIEVHPTNYAAWGAGPVANERFIHVELVRVDNKNQFIRSINNYATYIAGLLYKYNLGYDNAEWDGEGTLWSHEAVSRYLGGTNHVDPHGYFERYGYDWAAFARLVYAKLNDMGMQTENTSKLGKIKSEEDPIYGDPEDNQNYKKAGETYSDHVYFIKQQGKLRGQTYYLISDHHKRGEGVIGWVNSRDINVKSHTGIDSKDKIKAVKGSGSAYSLAWGGEKDKVYPDLSTMEGEKFEVDLTEEVGSTTWYRGMLNGKRVWIQERHVEQFANTMFNDVPPGSSHFDTIYELVDMGVINGYPTEDGAEFRPGESLSRSHAAVIFTNTLDLPIPDDVDGVLRNFDDIDGSHMYADQIAATYKAGIFRGSNGKFMDQPLTREQMATVIAEAFDLEDAEGYTDIKLSSVSPDHKRNVQLLAHHGITSVPENFRSYENVTRGQFATFVFKAMKN</sequence>
<feature type="chain" id="PRO_5011469661" description="Autolysin" evidence="7">
    <location>
        <begin position="25"/>
        <end position="626"/>
    </location>
</feature>
<evidence type="ECO:0000256" key="4">
    <source>
        <dbReference type="ARBA" id="ARBA00030881"/>
    </source>
</evidence>
<feature type="signal peptide" evidence="7">
    <location>
        <begin position="1"/>
        <end position="24"/>
    </location>
</feature>
<dbReference type="InterPro" id="IPR038200">
    <property type="entry name" value="GW_dom_sf"/>
</dbReference>
<dbReference type="Proteomes" id="UP000199474">
    <property type="component" value="Unassembled WGS sequence"/>
</dbReference>
<dbReference type="Pfam" id="PF00395">
    <property type="entry name" value="SLH"/>
    <property type="match status" value="2"/>
</dbReference>
<evidence type="ECO:0000313" key="9">
    <source>
        <dbReference type="EMBL" id="SFD86231.1"/>
    </source>
</evidence>
<dbReference type="RefSeq" id="WP_090084013.1">
    <property type="nucleotide sequence ID" value="NZ_FOMR01000005.1"/>
</dbReference>
<evidence type="ECO:0000256" key="7">
    <source>
        <dbReference type="SAM" id="SignalP"/>
    </source>
</evidence>
<dbReference type="SMART" id="SM00644">
    <property type="entry name" value="Ami_2"/>
    <property type="match status" value="1"/>
</dbReference>
<dbReference type="SUPFAM" id="SSF55846">
    <property type="entry name" value="N-acetylmuramoyl-L-alanine amidase-like"/>
    <property type="match status" value="1"/>
</dbReference>
<dbReference type="AlphaFoldDB" id="A0A1I1VTI9"/>
<evidence type="ECO:0000256" key="3">
    <source>
        <dbReference type="ARBA" id="ARBA00022737"/>
    </source>
</evidence>
<dbReference type="PROSITE" id="PS51272">
    <property type="entry name" value="SLH"/>
    <property type="match status" value="2"/>
</dbReference>
<dbReference type="InterPro" id="IPR001119">
    <property type="entry name" value="SLH_dom"/>
</dbReference>
<feature type="domain" description="SLH" evidence="8">
    <location>
        <begin position="515"/>
        <end position="576"/>
    </location>
</feature>
<evidence type="ECO:0000256" key="1">
    <source>
        <dbReference type="ARBA" id="ARBA00006088"/>
    </source>
</evidence>
<accession>A0A1I1VTI9</accession>
<dbReference type="InterPro" id="IPR002502">
    <property type="entry name" value="Amidase_domain"/>
</dbReference>
<reference evidence="10" key="1">
    <citation type="submission" date="2016-10" db="EMBL/GenBank/DDBJ databases">
        <authorList>
            <person name="Varghese N."/>
            <person name="Submissions S."/>
        </authorList>
    </citation>
    <scope>NUCLEOTIDE SEQUENCE [LARGE SCALE GENOMIC DNA]</scope>
    <source>
        <strain evidence="10">DSM 22530</strain>
    </source>
</reference>
<dbReference type="Pfam" id="PF01510">
    <property type="entry name" value="Amidase_2"/>
    <property type="match status" value="1"/>
</dbReference>
<feature type="compositionally biased region" description="Basic and acidic residues" evidence="6">
    <location>
        <begin position="27"/>
        <end position="51"/>
    </location>
</feature>
<feature type="region of interest" description="Disordered" evidence="6">
    <location>
        <begin position="24"/>
        <end position="97"/>
    </location>
</feature>
<evidence type="ECO:0000259" key="8">
    <source>
        <dbReference type="PROSITE" id="PS51272"/>
    </source>
</evidence>
<gene>
    <name evidence="9" type="ORF">SAMN05216238_1057</name>
</gene>
<feature type="compositionally biased region" description="Basic and acidic residues" evidence="6">
    <location>
        <begin position="58"/>
        <end position="71"/>
    </location>
</feature>
<dbReference type="GO" id="GO:0009253">
    <property type="term" value="P:peptidoglycan catabolic process"/>
    <property type="evidence" value="ECO:0007669"/>
    <property type="project" value="InterPro"/>
</dbReference>
<dbReference type="CDD" id="cd06583">
    <property type="entry name" value="PGRP"/>
    <property type="match status" value="1"/>
</dbReference>
<dbReference type="SUPFAM" id="SSF82057">
    <property type="entry name" value="Prokaryotic SH3-related domain"/>
    <property type="match status" value="1"/>
</dbReference>
<dbReference type="InterPro" id="IPR036505">
    <property type="entry name" value="Amidase/PGRP_sf"/>
</dbReference>
<dbReference type="Gene3D" id="2.30.30.170">
    <property type="match status" value="2"/>
</dbReference>
<dbReference type="OrthoDB" id="9816557at2"/>
<evidence type="ECO:0000313" key="10">
    <source>
        <dbReference type="Proteomes" id="UP000199474"/>
    </source>
</evidence>
<evidence type="ECO:0000256" key="5">
    <source>
        <dbReference type="ARBA" id="ARBA00032390"/>
    </source>
</evidence>
<feature type="domain" description="SLH" evidence="8">
    <location>
        <begin position="448"/>
        <end position="514"/>
    </location>
</feature>
<dbReference type="STRING" id="640948.SAMN05216238_1057"/>
<evidence type="ECO:0000256" key="6">
    <source>
        <dbReference type="SAM" id="MobiDB-lite"/>
    </source>
</evidence>
<evidence type="ECO:0000256" key="2">
    <source>
        <dbReference type="ARBA" id="ARBA00022729"/>
    </source>
</evidence>
<proteinExistence type="inferred from homology"/>
<protein>
    <recommendedName>
        <fullName evidence="5">Autolysin</fullName>
    </recommendedName>
    <alternativeName>
        <fullName evidence="4">Cell wall hydrolase</fullName>
    </alternativeName>
</protein>
<name>A0A1I1VTI9_9BACI</name>
<organism evidence="9 10">
    <name type="scientific">Lentibacillus persicus</name>
    <dbReference type="NCBI Taxonomy" id="640948"/>
    <lineage>
        <taxon>Bacteria</taxon>
        <taxon>Bacillati</taxon>
        <taxon>Bacillota</taxon>
        <taxon>Bacilli</taxon>
        <taxon>Bacillales</taxon>
        <taxon>Bacillaceae</taxon>
        <taxon>Lentibacillus</taxon>
    </lineage>
</organism>
<dbReference type="EMBL" id="FOMR01000005">
    <property type="protein sequence ID" value="SFD86231.1"/>
    <property type="molecule type" value="Genomic_DNA"/>
</dbReference>
<keyword evidence="2 7" id="KW-0732">Signal</keyword>
<dbReference type="GO" id="GO:0008745">
    <property type="term" value="F:N-acetylmuramoyl-L-alanine amidase activity"/>
    <property type="evidence" value="ECO:0007669"/>
    <property type="project" value="InterPro"/>
</dbReference>
<dbReference type="InterPro" id="IPR025987">
    <property type="entry name" value="GW_dom"/>
</dbReference>
<dbReference type="Pfam" id="PF13457">
    <property type="entry name" value="GW"/>
    <property type="match status" value="2"/>
</dbReference>